<name>A0A0F9RE32_9ZZZZ</name>
<protein>
    <submittedName>
        <fullName evidence="1">Uncharacterized protein</fullName>
    </submittedName>
</protein>
<feature type="non-terminal residue" evidence="1">
    <location>
        <position position="905"/>
    </location>
</feature>
<dbReference type="EMBL" id="LAZR01003702">
    <property type="protein sequence ID" value="KKN15538.1"/>
    <property type="molecule type" value="Genomic_DNA"/>
</dbReference>
<organism evidence="1">
    <name type="scientific">marine sediment metagenome</name>
    <dbReference type="NCBI Taxonomy" id="412755"/>
    <lineage>
        <taxon>unclassified sequences</taxon>
        <taxon>metagenomes</taxon>
        <taxon>ecological metagenomes</taxon>
    </lineage>
</organism>
<reference evidence="1" key="1">
    <citation type="journal article" date="2015" name="Nature">
        <title>Complex archaea that bridge the gap between prokaryotes and eukaryotes.</title>
        <authorList>
            <person name="Spang A."/>
            <person name="Saw J.H."/>
            <person name="Jorgensen S.L."/>
            <person name="Zaremba-Niedzwiedzka K."/>
            <person name="Martijn J."/>
            <person name="Lind A.E."/>
            <person name="van Eijk R."/>
            <person name="Schleper C."/>
            <person name="Guy L."/>
            <person name="Ettema T.J."/>
        </authorList>
    </citation>
    <scope>NUCLEOTIDE SEQUENCE</scope>
</reference>
<sequence>MQHISDKINLNPNGLELRGESGFNFRQNFEVIPLFHETFEEGSWSLDASNPAIVYNAIPTDDAFVKNFDGFSGINDNFGNLGFIQVDSFFGLLAIPPVPRNGEWFRNGLIKSEYPYLDLGYTSDSILSYYGYNYPPSFPFPPPIPTITAPINVYHTGNFDESTVTWNNQPGEGAFQAQFTPSLGRQEQIIGSPSPYYRLSQPFLDENVHYDFYFGSSEAAIGEEPHLEHYFSKFYQGNGVAYMQTDISESLNLRSPIYPSITNMEIDDVFVIEFRTTSANEIRLNLFNGGQQLQLNDDFIVVPDLNTNFNKQIYYITLNTAITFDEIEFSGNLNDPENFIVYDIKALKQGQTEGVFKNSRNYDFLEQLSPRFPLINYGRTISGSPSSAHLSDNNYWSITSADDKVSIDFLFESESDVQDFDKFEIYFEASGSITLDGNIEFSYYNYILGDFEPLPYSYSLIDNNFVLILNNYDFNTIKDPIDSQYRLLLKTIITDNNPFTVTIDSLNMKALEVWSAEHDLYKASFEFKPYNSNGEIRLFLNRDIYTVITDSQYTVGQTHIVSFYYDTNSRAWYIYLDDTLLSGPIDDPNPMGLTPRIESNFLTDLEYIEVFEISSQYFMKVETQNDFENYKTLVNSYKEGSFTDSFTIDSLDSLLIPENTFSQISSDIDIIYNFKDGITENNIFNKNLVHSEDSSYSDSLETIPYNYQEEIVLPSTSIDPTKDYVTAPLLGTKYQVTGGNLADLQSDDDFNTITMERDAYTNHEPSHSPHLPIDGYNSVRGYPRRPIFTSSSPQSDHLYFTGTSDGFSVRIDEVDGNYWSEFDDGWIGSTNQYAYNMDHYKIRTNWFNSYTWVYEEMEFDTKYDGVNPTTIYFEFKIKVDIISDNGNGATIDVQNPSTQNWVTMN</sequence>
<dbReference type="AlphaFoldDB" id="A0A0F9RE32"/>
<gene>
    <name evidence="1" type="ORF">LCGC14_0985100</name>
</gene>
<accession>A0A0F9RE32</accession>
<comment type="caution">
    <text evidence="1">The sequence shown here is derived from an EMBL/GenBank/DDBJ whole genome shotgun (WGS) entry which is preliminary data.</text>
</comment>
<evidence type="ECO:0000313" key="1">
    <source>
        <dbReference type="EMBL" id="KKN15538.1"/>
    </source>
</evidence>
<proteinExistence type="predicted"/>